<dbReference type="PANTHER" id="PTHR46268:SF6">
    <property type="entry name" value="UNIVERSAL STRESS PROTEIN UP12"/>
    <property type="match status" value="1"/>
</dbReference>
<evidence type="ECO:0000313" key="3">
    <source>
        <dbReference type="EMBL" id="RNF34323.1"/>
    </source>
</evidence>
<dbReference type="InterPro" id="IPR006015">
    <property type="entry name" value="Universal_stress_UspA"/>
</dbReference>
<evidence type="ECO:0000259" key="2">
    <source>
        <dbReference type="Pfam" id="PF00582"/>
    </source>
</evidence>
<dbReference type="Gene3D" id="3.40.50.620">
    <property type="entry name" value="HUPs"/>
    <property type="match status" value="1"/>
</dbReference>
<gene>
    <name evidence="3" type="ORF">A7A09_010440</name>
</gene>
<name>A0A3R7P4B2_9RHOB</name>
<dbReference type="SUPFAM" id="SSF52402">
    <property type="entry name" value="Adenine nucleotide alpha hydrolases-like"/>
    <property type="match status" value="1"/>
</dbReference>
<organism evidence="3 4">
    <name type="scientific">Paracoccus methylarcula</name>
    <dbReference type="NCBI Taxonomy" id="72022"/>
    <lineage>
        <taxon>Bacteria</taxon>
        <taxon>Pseudomonadati</taxon>
        <taxon>Pseudomonadota</taxon>
        <taxon>Alphaproteobacteria</taxon>
        <taxon>Rhodobacterales</taxon>
        <taxon>Paracoccaceae</taxon>
        <taxon>Paracoccus</taxon>
    </lineage>
</organism>
<dbReference type="PRINTS" id="PR01438">
    <property type="entry name" value="UNVRSLSTRESS"/>
</dbReference>
<protein>
    <submittedName>
        <fullName evidence="3">Universal stress protein</fullName>
    </submittedName>
</protein>
<dbReference type="CDD" id="cd00293">
    <property type="entry name" value="USP-like"/>
    <property type="match status" value="1"/>
</dbReference>
<dbReference type="PANTHER" id="PTHR46268">
    <property type="entry name" value="STRESS RESPONSE PROTEIN NHAX"/>
    <property type="match status" value="1"/>
</dbReference>
<sequence length="148" mass="16402">MSWPAPTQSKPENIMHERILVPIKLKHAALSDESMMKALSIARARNAEIIALTVVPEISKNLKALPEDSKPELEAFVKRHDTDGITISSVIRTGQPHRAIPRAAREFGCDLIVMNSHNPRIRDYVIGSTAAHVVMHAECDVLVVRQGK</sequence>
<comment type="caution">
    <text evidence="3">The sequence shown here is derived from an EMBL/GenBank/DDBJ whole genome shotgun (WGS) entry which is preliminary data.</text>
</comment>
<evidence type="ECO:0000313" key="4">
    <source>
        <dbReference type="Proteomes" id="UP000238137"/>
    </source>
</evidence>
<evidence type="ECO:0000256" key="1">
    <source>
        <dbReference type="ARBA" id="ARBA00008791"/>
    </source>
</evidence>
<feature type="domain" description="UspA" evidence="2">
    <location>
        <begin position="15"/>
        <end position="145"/>
    </location>
</feature>
<proteinExistence type="inferred from homology"/>
<reference evidence="3" key="1">
    <citation type="submission" date="2018-05" db="EMBL/GenBank/DDBJ databases">
        <title>Reclassification of Methylarcula marina and Methylarcula terricola as Paracoccus methylarcula sp.nov., comb.nov. and Paracoccus terricola comb.nov.</title>
        <authorList>
            <person name="Shmareva M.N."/>
            <person name="Doronina N.V."/>
            <person name="Vasilenko O.V."/>
            <person name="Tarlachkov S.V."/>
            <person name="Trotsenko Y.A."/>
        </authorList>
    </citation>
    <scope>NUCLEOTIDE SEQUENCE [LARGE SCALE GENOMIC DNA]</scope>
    <source>
        <strain evidence="3">VKM B-2159</strain>
    </source>
</reference>
<dbReference type="InterPro" id="IPR006016">
    <property type="entry name" value="UspA"/>
</dbReference>
<dbReference type="AlphaFoldDB" id="A0A3R7P4B2"/>
<comment type="similarity">
    <text evidence="1">Belongs to the universal stress protein A family.</text>
</comment>
<dbReference type="InterPro" id="IPR014729">
    <property type="entry name" value="Rossmann-like_a/b/a_fold"/>
</dbReference>
<keyword evidence="4" id="KW-1185">Reference proteome</keyword>
<dbReference type="Pfam" id="PF00582">
    <property type="entry name" value="Usp"/>
    <property type="match status" value="1"/>
</dbReference>
<accession>A0A3R7P4B2</accession>
<dbReference type="OrthoDB" id="9792500at2"/>
<dbReference type="EMBL" id="PXNQ02000006">
    <property type="protein sequence ID" value="RNF34323.1"/>
    <property type="molecule type" value="Genomic_DNA"/>
</dbReference>
<dbReference type="Proteomes" id="UP000238137">
    <property type="component" value="Unassembled WGS sequence"/>
</dbReference>